<evidence type="ECO:0000313" key="7">
    <source>
        <dbReference type="Proteomes" id="UP000231658"/>
    </source>
</evidence>
<name>A0A1C3RIU6_9PROT</name>
<dbReference type="Pfam" id="PF13693">
    <property type="entry name" value="HTH_35"/>
    <property type="match status" value="1"/>
</dbReference>
<dbReference type="STRING" id="1867952.MTBPR1_40212"/>
<dbReference type="InterPro" id="IPR038722">
    <property type="entry name" value="Ner_HTH_dom"/>
</dbReference>
<reference evidence="6 7" key="1">
    <citation type="submission" date="2016-07" db="EMBL/GenBank/DDBJ databases">
        <authorList>
            <person name="Lefevre C.T."/>
        </authorList>
    </citation>
    <scope>NUCLEOTIDE SEQUENCE [LARGE SCALE GENOMIC DNA]</scope>
    <source>
        <strain evidence="6">PR1</strain>
    </source>
</reference>
<sequence length="87" mass="9614">MPYSTTRTCNAHPEDVKAEVRKKVGSMAALARQHGVSDSVVRAALIRPQPTGNAIIAECLDVPLHAIWPEWYGEDDKRIFPKSTDKA</sequence>
<keyword evidence="7" id="KW-1185">Reference proteome</keyword>
<proteinExistence type="inferred from homology"/>
<keyword evidence="2" id="KW-0805">Transcription regulation</keyword>
<accession>A0A1C3RIU6</accession>
<dbReference type="SUPFAM" id="SSF47413">
    <property type="entry name" value="lambda repressor-like DNA-binding domains"/>
    <property type="match status" value="1"/>
</dbReference>
<comment type="similarity">
    <text evidence="1">Belongs to the ner transcriptional regulatory family.</text>
</comment>
<gene>
    <name evidence="6" type="ORF">MTBPR1_40212</name>
</gene>
<evidence type="ECO:0000313" key="6">
    <source>
        <dbReference type="EMBL" id="SCA57189.1"/>
    </source>
</evidence>
<dbReference type="EMBL" id="FLYE01000034">
    <property type="protein sequence ID" value="SCA57189.1"/>
    <property type="molecule type" value="Genomic_DNA"/>
</dbReference>
<dbReference type="AlphaFoldDB" id="A0A1C3RIU6"/>
<keyword evidence="4" id="KW-0804">Transcription</keyword>
<protein>
    <recommendedName>
        <fullName evidence="5">Ner winged helix-turn-helix DNA-binding domain-containing protein</fullName>
    </recommendedName>
</protein>
<evidence type="ECO:0000256" key="3">
    <source>
        <dbReference type="ARBA" id="ARBA00023125"/>
    </source>
</evidence>
<dbReference type="GO" id="GO:0003677">
    <property type="term" value="F:DNA binding"/>
    <property type="evidence" value="ECO:0007669"/>
    <property type="project" value="UniProtKB-KW"/>
</dbReference>
<dbReference type="Gene3D" id="1.10.260.40">
    <property type="entry name" value="lambda repressor-like DNA-binding domains"/>
    <property type="match status" value="1"/>
</dbReference>
<evidence type="ECO:0000256" key="4">
    <source>
        <dbReference type="ARBA" id="ARBA00023163"/>
    </source>
</evidence>
<dbReference type="RefSeq" id="WP_069189226.1">
    <property type="nucleotide sequence ID" value="NZ_FLYE01000034.1"/>
</dbReference>
<evidence type="ECO:0000256" key="2">
    <source>
        <dbReference type="ARBA" id="ARBA00023015"/>
    </source>
</evidence>
<evidence type="ECO:0000256" key="1">
    <source>
        <dbReference type="ARBA" id="ARBA00006157"/>
    </source>
</evidence>
<evidence type="ECO:0000259" key="5">
    <source>
        <dbReference type="Pfam" id="PF13693"/>
    </source>
</evidence>
<dbReference type="Proteomes" id="UP000231658">
    <property type="component" value="Unassembled WGS sequence"/>
</dbReference>
<keyword evidence="3" id="KW-0238">DNA-binding</keyword>
<dbReference type="OrthoDB" id="531446at2"/>
<organism evidence="6 7">
    <name type="scientific">Candidatus Terasakiella magnetica</name>
    <dbReference type="NCBI Taxonomy" id="1867952"/>
    <lineage>
        <taxon>Bacteria</taxon>
        <taxon>Pseudomonadati</taxon>
        <taxon>Pseudomonadota</taxon>
        <taxon>Alphaproteobacteria</taxon>
        <taxon>Rhodospirillales</taxon>
        <taxon>Terasakiellaceae</taxon>
        <taxon>Terasakiella</taxon>
    </lineage>
</organism>
<dbReference type="InterPro" id="IPR010982">
    <property type="entry name" value="Lambda_DNA-bd_dom_sf"/>
</dbReference>
<feature type="domain" description="Ner winged helix-turn-helix DNA-binding" evidence="5">
    <location>
        <begin position="12"/>
        <end position="81"/>
    </location>
</feature>